<dbReference type="InterPro" id="IPR014044">
    <property type="entry name" value="CAP_dom"/>
</dbReference>
<evidence type="ECO:0000313" key="3">
    <source>
        <dbReference type="EMBL" id="CAI5447046.1"/>
    </source>
</evidence>
<name>A0A9P1IL36_9PELO</name>
<keyword evidence="1" id="KW-0732">Signal</keyword>
<dbReference type="InterPro" id="IPR035940">
    <property type="entry name" value="CAP_sf"/>
</dbReference>
<reference evidence="3" key="1">
    <citation type="submission" date="2022-11" db="EMBL/GenBank/DDBJ databases">
        <authorList>
            <person name="Kikuchi T."/>
        </authorList>
    </citation>
    <scope>NUCLEOTIDE SEQUENCE</scope>
    <source>
        <strain evidence="3">PS1010</strain>
    </source>
</reference>
<dbReference type="CDD" id="cd05380">
    <property type="entry name" value="CAP_euk"/>
    <property type="match status" value="2"/>
</dbReference>
<keyword evidence="4" id="KW-1185">Reference proteome</keyword>
<organism evidence="3 4">
    <name type="scientific">Caenorhabditis angaria</name>
    <dbReference type="NCBI Taxonomy" id="860376"/>
    <lineage>
        <taxon>Eukaryota</taxon>
        <taxon>Metazoa</taxon>
        <taxon>Ecdysozoa</taxon>
        <taxon>Nematoda</taxon>
        <taxon>Chromadorea</taxon>
        <taxon>Rhabditida</taxon>
        <taxon>Rhabditina</taxon>
        <taxon>Rhabditomorpha</taxon>
        <taxon>Rhabditoidea</taxon>
        <taxon>Rhabditidae</taxon>
        <taxon>Peloderinae</taxon>
        <taxon>Caenorhabditis</taxon>
    </lineage>
</organism>
<accession>A0A9P1IL36</accession>
<evidence type="ECO:0000256" key="1">
    <source>
        <dbReference type="SAM" id="SignalP"/>
    </source>
</evidence>
<protein>
    <recommendedName>
        <fullName evidence="2">SCP domain-containing protein</fullName>
    </recommendedName>
</protein>
<feature type="signal peptide" evidence="1">
    <location>
        <begin position="1"/>
        <end position="17"/>
    </location>
</feature>
<comment type="caution">
    <text evidence="3">The sequence shown here is derived from an EMBL/GenBank/DDBJ whole genome shotgun (WGS) entry which is preliminary data.</text>
</comment>
<gene>
    <name evidence="3" type="ORF">CAMP_LOCUS9683</name>
</gene>
<sequence length="407" mass="46050">MIPFLFISIILSPSIFAISVHHAAAKHLLDTHNIIRSSVARGEQKIHGGKYAQPSSNMRKLVWDPKLAEKAQNYVNKNHPKEPRNFHGENLYQVQYKTVHYDKPHRDAQNAMKEWEAELSTIAWSPNAILCEDFKKIRNGLQIIRATTGSVGCAFHEKDMHGVLVCMYDGDMATSAISEGKNEIYKVGEACSACPIDSKCDKESGLCVGESESIPKDSTLANLILSRHNKERSKIANGNAVSTNRKCALRPASNMNKLTWDSELAWAAEQYAKARASEKRWMSGENIYYEEGNDDSNPERLANSAMTSWLTEIMEKSWNLDEKLNDRHYREMGNGLQMIWADTEKVGCGLYQWKSEDGARNYASFVCRYGDWFFEHNKKVYTYGGTCTTCDEKCSETKNDEPGLCVK</sequence>
<dbReference type="SMART" id="SM00198">
    <property type="entry name" value="SCP"/>
    <property type="match status" value="2"/>
</dbReference>
<dbReference type="Pfam" id="PF00188">
    <property type="entry name" value="CAP"/>
    <property type="match status" value="2"/>
</dbReference>
<dbReference type="AlphaFoldDB" id="A0A9P1IL36"/>
<dbReference type="SUPFAM" id="SSF55797">
    <property type="entry name" value="PR-1-like"/>
    <property type="match status" value="2"/>
</dbReference>
<dbReference type="InterPro" id="IPR001283">
    <property type="entry name" value="CRISP-related"/>
</dbReference>
<proteinExistence type="predicted"/>
<feature type="domain" description="SCP" evidence="2">
    <location>
        <begin position="219"/>
        <end position="374"/>
    </location>
</feature>
<feature type="domain" description="SCP" evidence="2">
    <location>
        <begin position="23"/>
        <end position="174"/>
    </location>
</feature>
<evidence type="ECO:0000313" key="4">
    <source>
        <dbReference type="Proteomes" id="UP001152747"/>
    </source>
</evidence>
<dbReference type="EMBL" id="CANHGI010000004">
    <property type="protein sequence ID" value="CAI5447046.1"/>
    <property type="molecule type" value="Genomic_DNA"/>
</dbReference>
<dbReference type="PANTHER" id="PTHR10334">
    <property type="entry name" value="CYSTEINE-RICH SECRETORY PROTEIN-RELATED"/>
    <property type="match status" value="1"/>
</dbReference>
<evidence type="ECO:0000259" key="2">
    <source>
        <dbReference type="SMART" id="SM00198"/>
    </source>
</evidence>
<feature type="chain" id="PRO_5040163361" description="SCP domain-containing protein" evidence="1">
    <location>
        <begin position="18"/>
        <end position="407"/>
    </location>
</feature>
<dbReference type="OrthoDB" id="414826at2759"/>
<dbReference type="Proteomes" id="UP001152747">
    <property type="component" value="Unassembled WGS sequence"/>
</dbReference>
<dbReference type="Gene3D" id="3.40.33.10">
    <property type="entry name" value="CAP"/>
    <property type="match status" value="2"/>
</dbReference>